<protein>
    <submittedName>
        <fullName evidence="2">Outer membrane protein assembly factor BamB</fullName>
    </submittedName>
</protein>
<dbReference type="InterPro" id="IPR011044">
    <property type="entry name" value="Quino_amine_DH_bsu"/>
</dbReference>
<evidence type="ECO:0000313" key="3">
    <source>
        <dbReference type="Proteomes" id="UP000569914"/>
    </source>
</evidence>
<evidence type="ECO:0000313" key="2">
    <source>
        <dbReference type="EMBL" id="NYE68749.1"/>
    </source>
</evidence>
<comment type="caution">
    <text evidence="2">The sequence shown here is derived from an EMBL/GenBank/DDBJ whole genome shotgun (WGS) entry which is preliminary data.</text>
</comment>
<sequence>MDRRTLLRTAAVTAPVLGGGLLGGALPASAETAQATVDLGPASMACNTLSGGFVGDRPYIVSHLLQPARVGLFDAGVTRLAALADLPTGGGAWASVTDGDLIYIGTHTVADLYRWDTASGELTRLHSLPGATYIWDISKTSDGKLFLGTYPDGKVWEYDPATGALRDLGVAKTGQTYVRSIVADDTTVYAGVGNRAGLIAIDRATGERRDLTPAEFAGESFVYQLTQTETHVIAGTHGNGKLAIIAKNDPADCRVVHPEGVITIGKLAARTADEVFFAAGTGLWRLTVASGELAQLTQQLVGGFAASLHVRGDTVAMFGNTATLWTYDLATKQLAEFDFRAAGMPPAPELPQSICGRGGDWVYVGGHGGIEVHDLAEPGATRRLKLSGEAKSIQAHGRHLYLAMYPSATLVRLDPATREFRTLAAIGNGQNRPNDLTVEPRRGLILIGSSPDYGKIGGALSIFDLRSGRLDVHRNIVDGHPIVGTAAHGGLGLAFAGSERPTAAGSATVAIFDLASRKVVGTVVPVPGAVAIPHLLVVGDVLYGTTNAGVIFALDVRTQKVLRRATLGTGRVDLVAARDRLYAVSHQRLLRVARTTLEAEVVVDGLATDPTSFPMLGFDEDNSSLYTITGRNLLQVRL</sequence>
<name>A0A7Y9I2J6_9ACTN</name>
<dbReference type="SUPFAM" id="SSF50998">
    <property type="entry name" value="Quinoprotein alcohol dehydrogenase-like"/>
    <property type="match status" value="1"/>
</dbReference>
<dbReference type="InterPro" id="IPR015943">
    <property type="entry name" value="WD40/YVTN_repeat-like_dom_sf"/>
</dbReference>
<dbReference type="SUPFAM" id="SSF50969">
    <property type="entry name" value="YVTN repeat-like/Quinoprotein amine dehydrogenase"/>
    <property type="match status" value="1"/>
</dbReference>
<dbReference type="Proteomes" id="UP000569914">
    <property type="component" value="Unassembled WGS sequence"/>
</dbReference>
<dbReference type="PROSITE" id="PS51318">
    <property type="entry name" value="TAT"/>
    <property type="match status" value="1"/>
</dbReference>
<feature type="signal peptide" evidence="1">
    <location>
        <begin position="1"/>
        <end position="30"/>
    </location>
</feature>
<organism evidence="2 3">
    <name type="scientific">Microlunatus parietis</name>
    <dbReference type="NCBI Taxonomy" id="682979"/>
    <lineage>
        <taxon>Bacteria</taxon>
        <taxon>Bacillati</taxon>
        <taxon>Actinomycetota</taxon>
        <taxon>Actinomycetes</taxon>
        <taxon>Propionibacteriales</taxon>
        <taxon>Propionibacteriaceae</taxon>
        <taxon>Microlunatus</taxon>
    </lineage>
</organism>
<dbReference type="EMBL" id="JACCBU010000001">
    <property type="protein sequence ID" value="NYE68749.1"/>
    <property type="molecule type" value="Genomic_DNA"/>
</dbReference>
<keyword evidence="3" id="KW-1185">Reference proteome</keyword>
<dbReference type="AlphaFoldDB" id="A0A7Y9I2J6"/>
<reference evidence="2 3" key="1">
    <citation type="submission" date="2020-07" db="EMBL/GenBank/DDBJ databases">
        <title>Sequencing the genomes of 1000 actinobacteria strains.</title>
        <authorList>
            <person name="Klenk H.-P."/>
        </authorList>
    </citation>
    <scope>NUCLEOTIDE SEQUENCE [LARGE SCALE GENOMIC DNA]</scope>
    <source>
        <strain evidence="2 3">DSM 22083</strain>
    </source>
</reference>
<dbReference type="RefSeq" id="WP_179747631.1">
    <property type="nucleotide sequence ID" value="NZ_JACCBU010000001.1"/>
</dbReference>
<gene>
    <name evidence="2" type="ORF">BKA15_000078</name>
</gene>
<feature type="chain" id="PRO_5031136522" evidence="1">
    <location>
        <begin position="31"/>
        <end position="638"/>
    </location>
</feature>
<proteinExistence type="predicted"/>
<dbReference type="Gene3D" id="2.130.10.10">
    <property type="entry name" value="YVTN repeat-like/Quinoprotein amine dehydrogenase"/>
    <property type="match status" value="2"/>
</dbReference>
<evidence type="ECO:0000256" key="1">
    <source>
        <dbReference type="SAM" id="SignalP"/>
    </source>
</evidence>
<dbReference type="InterPro" id="IPR006311">
    <property type="entry name" value="TAT_signal"/>
</dbReference>
<accession>A0A7Y9I2J6</accession>
<dbReference type="InterPro" id="IPR011047">
    <property type="entry name" value="Quinoprotein_ADH-like_sf"/>
</dbReference>
<keyword evidence="1" id="KW-0732">Signal</keyword>